<dbReference type="GO" id="GO:0043565">
    <property type="term" value="F:sequence-specific DNA binding"/>
    <property type="evidence" value="ECO:0007669"/>
    <property type="project" value="InterPro"/>
</dbReference>
<feature type="domain" description="HTH araC/xylS-type" evidence="4">
    <location>
        <begin position="199"/>
        <end position="300"/>
    </location>
</feature>
<dbReference type="PRINTS" id="PR00032">
    <property type="entry name" value="HTHARAC"/>
</dbReference>
<dbReference type="PROSITE" id="PS01124">
    <property type="entry name" value="HTH_ARAC_FAMILY_2"/>
    <property type="match status" value="1"/>
</dbReference>
<evidence type="ECO:0000256" key="2">
    <source>
        <dbReference type="ARBA" id="ARBA00023125"/>
    </source>
</evidence>
<sequence length="301" mass="35211">MKPIIQLHNISDINNFVKSKTNHPLVTVLDFSETDEYIEEGTRISTDFYSIMFKNYCVNKLRYGRQSYDFQEGNLICIAPKQVLTMDNEIEKKENMMGWGLFFHPDLLRGTSLGNKMNEYTYFSYENSEALHLSDKEKQTLYDCVQKIETELQENIDNHSQNLIVTNIELLLNYCSRYYGRQFITRRNSNSNTVSQVENLLKNYFKLDKLKKTGLPTVKYLAEKVHLSASYLSDLLKKETGMNAQDHIHYYLIEEAKNILLNSDNSVSEVAYSLGFDYPQYFSKLFKQKTGQTPIEYRNLS</sequence>
<dbReference type="SMART" id="SM00342">
    <property type="entry name" value="HTH_ARAC"/>
    <property type="match status" value="1"/>
</dbReference>
<evidence type="ECO:0000313" key="6">
    <source>
        <dbReference type="Proteomes" id="UP000646211"/>
    </source>
</evidence>
<protein>
    <submittedName>
        <fullName evidence="5">Helix-turn-helix transcriptional regulator</fullName>
    </submittedName>
</protein>
<evidence type="ECO:0000256" key="3">
    <source>
        <dbReference type="ARBA" id="ARBA00023163"/>
    </source>
</evidence>
<dbReference type="InterPro" id="IPR020449">
    <property type="entry name" value="Tscrpt_reg_AraC-type_HTH"/>
</dbReference>
<dbReference type="RefSeq" id="WP_194311172.1">
    <property type="nucleotide sequence ID" value="NZ_JADHEC010000007.1"/>
</dbReference>
<dbReference type="InterPro" id="IPR018060">
    <property type="entry name" value="HTH_AraC"/>
</dbReference>
<dbReference type="SUPFAM" id="SSF46689">
    <property type="entry name" value="Homeodomain-like"/>
    <property type="match status" value="1"/>
</dbReference>
<gene>
    <name evidence="5" type="ORF">IR213_04780</name>
</gene>
<evidence type="ECO:0000313" key="5">
    <source>
        <dbReference type="EMBL" id="MBF2707907.1"/>
    </source>
</evidence>
<dbReference type="Pfam" id="PF12833">
    <property type="entry name" value="HTH_18"/>
    <property type="match status" value="1"/>
</dbReference>
<evidence type="ECO:0000259" key="4">
    <source>
        <dbReference type="PROSITE" id="PS01124"/>
    </source>
</evidence>
<reference evidence="5" key="1">
    <citation type="submission" date="2020-11" db="EMBL/GenBank/DDBJ databases">
        <title>Genome of Flavobacterium soyangense.</title>
        <authorList>
            <person name="Liu Q."/>
            <person name="Xin Y.-H."/>
        </authorList>
    </citation>
    <scope>NUCLEOTIDE SEQUENCE</scope>
    <source>
        <strain evidence="5">CGMCC 1.13493</strain>
    </source>
</reference>
<dbReference type="EMBL" id="JADHEC010000007">
    <property type="protein sequence ID" value="MBF2707907.1"/>
    <property type="molecule type" value="Genomic_DNA"/>
</dbReference>
<evidence type="ECO:0000256" key="1">
    <source>
        <dbReference type="ARBA" id="ARBA00023015"/>
    </source>
</evidence>
<dbReference type="InterPro" id="IPR009057">
    <property type="entry name" value="Homeodomain-like_sf"/>
</dbReference>
<keyword evidence="1" id="KW-0805">Transcription regulation</keyword>
<dbReference type="GO" id="GO:0003700">
    <property type="term" value="F:DNA-binding transcription factor activity"/>
    <property type="evidence" value="ECO:0007669"/>
    <property type="project" value="InterPro"/>
</dbReference>
<proteinExistence type="predicted"/>
<dbReference type="Proteomes" id="UP000646211">
    <property type="component" value="Unassembled WGS sequence"/>
</dbReference>
<dbReference type="PANTHER" id="PTHR43280">
    <property type="entry name" value="ARAC-FAMILY TRANSCRIPTIONAL REGULATOR"/>
    <property type="match status" value="1"/>
</dbReference>
<dbReference type="PANTHER" id="PTHR43280:SF32">
    <property type="entry name" value="TRANSCRIPTIONAL REGULATORY PROTEIN"/>
    <property type="match status" value="1"/>
</dbReference>
<organism evidence="5 6">
    <name type="scientific">Flavobacterium soyangense</name>
    <dbReference type="NCBI Taxonomy" id="2023265"/>
    <lineage>
        <taxon>Bacteria</taxon>
        <taxon>Pseudomonadati</taxon>
        <taxon>Bacteroidota</taxon>
        <taxon>Flavobacteriia</taxon>
        <taxon>Flavobacteriales</taxon>
        <taxon>Flavobacteriaceae</taxon>
        <taxon>Flavobacterium</taxon>
    </lineage>
</organism>
<keyword evidence="2" id="KW-0238">DNA-binding</keyword>
<dbReference type="Gene3D" id="1.10.10.60">
    <property type="entry name" value="Homeodomain-like"/>
    <property type="match status" value="2"/>
</dbReference>
<comment type="caution">
    <text evidence="5">The sequence shown here is derived from an EMBL/GenBank/DDBJ whole genome shotgun (WGS) entry which is preliminary data.</text>
</comment>
<name>A0A930UBQ1_9FLAO</name>
<keyword evidence="6" id="KW-1185">Reference proteome</keyword>
<accession>A0A930UBQ1</accession>
<keyword evidence="3" id="KW-0804">Transcription</keyword>
<dbReference type="AlphaFoldDB" id="A0A930UBQ1"/>